<keyword evidence="2" id="KW-0472">Membrane</keyword>
<evidence type="ECO:0000313" key="4">
    <source>
        <dbReference type="EMBL" id="MDA0184852.1"/>
    </source>
</evidence>
<feature type="transmembrane region" description="Helical" evidence="2">
    <location>
        <begin position="92"/>
        <end position="112"/>
    </location>
</feature>
<feature type="domain" description="Transglutaminase-like" evidence="3">
    <location>
        <begin position="517"/>
        <end position="588"/>
    </location>
</feature>
<dbReference type="EMBL" id="JAPDDP010000089">
    <property type="protein sequence ID" value="MDA0184852.1"/>
    <property type="molecule type" value="Genomic_DNA"/>
</dbReference>
<feature type="transmembrane region" description="Helical" evidence="2">
    <location>
        <begin position="177"/>
        <end position="197"/>
    </location>
</feature>
<feature type="transmembrane region" description="Helical" evidence="2">
    <location>
        <begin position="227"/>
        <end position="248"/>
    </location>
</feature>
<dbReference type="InterPro" id="IPR002931">
    <property type="entry name" value="Transglutaminase-like"/>
</dbReference>
<feature type="transmembrane region" description="Helical" evidence="2">
    <location>
        <begin position="203"/>
        <end position="220"/>
    </location>
</feature>
<accession>A0A9X3NGU3</accession>
<feature type="region of interest" description="Disordered" evidence="1">
    <location>
        <begin position="590"/>
        <end position="616"/>
    </location>
</feature>
<sequence>MSAAVPDHGVVARPISTPAPQLRANADAPALPIAIARLIGFTALVAWGSLHWMQLLEPAEPGRGLLVALVGLIAAGLMLVAGRFKRTRTRTLAAIVALVPIVGLMLLAGRVADELVVPTGWGELAGGISRAISDLPGIRVPYRGLDDWVRTAIPLGGSALVALAAVLAFWPRREKLGFPGVALLALMTLYVVPVVALVMGHEFLRGAVFTLLMVAFLRLEKLRRTDALAAGALALSATFIAFAAAPVLNRDQPWFDYETWAAETSTSKSTTFNWDHNYDGLNWPRDGRELLRVSAQRPAYWKAENLDIFDGEKWVRSRMGSTTPDVPEDDPRLVRRSTQTIKVSIRNLRTDRFITAGYAFDVDIPRLDDLPTLDGLYVAPRTLRRGDAYTAQVYTPRPTENQRRRARTNYDDSLQEFTAIVATDPGLTGAPRDFLRFPFFGEDPTQIFTREGTFGDPQELLQRAGLKRTYDLARELADGADTPEDYVQRVLAYLGDTDRFTYSETPPPEAHTLEGFLFDARQGYCQQYSGAMALLLRMAGIPARVTTGFSTGATDTKTGEYVVRDFDAHSWVEAYYPGYGWLTFDPTPAASPARSQPADAASVGGSASPSAPITLGDPLADRGAGVTVAEEARPWWHYGLLAVAALIAVAAAAVGVRRWRHGAPPALSELERALRRTRHDPAPGTTLHALELRFGQRTPEAAGYVRALRESRYRDEPARPTRAQRRGLRSELGRGGGLLGRIRAWWALPPR</sequence>
<feature type="transmembrane region" description="Helical" evidence="2">
    <location>
        <begin position="635"/>
        <end position="656"/>
    </location>
</feature>
<keyword evidence="5" id="KW-1185">Reference proteome</keyword>
<comment type="caution">
    <text evidence="4">The sequence shown here is derived from an EMBL/GenBank/DDBJ whole genome shotgun (WGS) entry which is preliminary data.</text>
</comment>
<dbReference type="SUPFAM" id="SSF54001">
    <property type="entry name" value="Cysteine proteinases"/>
    <property type="match status" value="1"/>
</dbReference>
<dbReference type="InterPro" id="IPR038765">
    <property type="entry name" value="Papain-like_cys_pep_sf"/>
</dbReference>
<dbReference type="Gene3D" id="3.10.620.30">
    <property type="match status" value="1"/>
</dbReference>
<proteinExistence type="predicted"/>
<keyword evidence="2" id="KW-1133">Transmembrane helix</keyword>
<dbReference type="AlphaFoldDB" id="A0A9X3NGU3"/>
<reference evidence="4" key="1">
    <citation type="submission" date="2022-10" db="EMBL/GenBank/DDBJ databases">
        <title>The WGS of Solirubrobacter phytolaccae KCTC 29190.</title>
        <authorList>
            <person name="Jiang Z."/>
        </authorList>
    </citation>
    <scope>NUCLEOTIDE SEQUENCE</scope>
    <source>
        <strain evidence="4">KCTC 29190</strain>
    </source>
</reference>
<gene>
    <name evidence="4" type="ORF">OJ997_31405</name>
</gene>
<dbReference type="SMART" id="SM00460">
    <property type="entry name" value="TGc"/>
    <property type="match status" value="1"/>
</dbReference>
<dbReference type="Proteomes" id="UP001147653">
    <property type="component" value="Unassembled WGS sequence"/>
</dbReference>
<evidence type="ECO:0000259" key="3">
    <source>
        <dbReference type="SMART" id="SM00460"/>
    </source>
</evidence>
<keyword evidence="2" id="KW-0812">Transmembrane</keyword>
<dbReference type="Pfam" id="PF01841">
    <property type="entry name" value="Transglut_core"/>
    <property type="match status" value="1"/>
</dbReference>
<evidence type="ECO:0000313" key="5">
    <source>
        <dbReference type="Proteomes" id="UP001147653"/>
    </source>
</evidence>
<feature type="transmembrane region" description="Helical" evidence="2">
    <location>
        <begin position="30"/>
        <end position="50"/>
    </location>
</feature>
<organism evidence="4 5">
    <name type="scientific">Solirubrobacter phytolaccae</name>
    <dbReference type="NCBI Taxonomy" id="1404360"/>
    <lineage>
        <taxon>Bacteria</taxon>
        <taxon>Bacillati</taxon>
        <taxon>Actinomycetota</taxon>
        <taxon>Thermoleophilia</taxon>
        <taxon>Solirubrobacterales</taxon>
        <taxon>Solirubrobacteraceae</taxon>
        <taxon>Solirubrobacter</taxon>
    </lineage>
</organism>
<evidence type="ECO:0000256" key="2">
    <source>
        <dbReference type="SAM" id="Phobius"/>
    </source>
</evidence>
<feature type="transmembrane region" description="Helical" evidence="2">
    <location>
        <begin position="151"/>
        <end position="170"/>
    </location>
</feature>
<evidence type="ECO:0000256" key="1">
    <source>
        <dbReference type="SAM" id="MobiDB-lite"/>
    </source>
</evidence>
<dbReference type="PANTHER" id="PTHR42736:SF1">
    <property type="entry name" value="PROTEIN-GLUTAMINE GAMMA-GLUTAMYLTRANSFERASE"/>
    <property type="match status" value="1"/>
</dbReference>
<dbReference type="InterPro" id="IPR052901">
    <property type="entry name" value="Bact_TGase-like"/>
</dbReference>
<dbReference type="PANTHER" id="PTHR42736">
    <property type="entry name" value="PROTEIN-GLUTAMINE GAMMA-GLUTAMYLTRANSFERASE"/>
    <property type="match status" value="1"/>
</dbReference>
<protein>
    <submittedName>
        <fullName evidence="4">DUF3488 and transglutaminase-like domain-containing protein</fullName>
    </submittedName>
</protein>
<feature type="compositionally biased region" description="Low complexity" evidence="1">
    <location>
        <begin position="597"/>
        <end position="612"/>
    </location>
</feature>
<feature type="transmembrane region" description="Helical" evidence="2">
    <location>
        <begin position="62"/>
        <end position="80"/>
    </location>
</feature>
<dbReference type="RefSeq" id="WP_270029314.1">
    <property type="nucleotide sequence ID" value="NZ_JAPDDP010000089.1"/>
</dbReference>
<dbReference type="InterPro" id="IPR021878">
    <property type="entry name" value="TgpA_N"/>
</dbReference>
<name>A0A9X3NGU3_9ACTN</name>
<dbReference type="Pfam" id="PF11992">
    <property type="entry name" value="TgpA_N"/>
    <property type="match status" value="1"/>
</dbReference>